<accession>A0A7Y0Q3E4</accession>
<evidence type="ECO:0008006" key="3">
    <source>
        <dbReference type="Google" id="ProtNLM"/>
    </source>
</evidence>
<dbReference type="Pfam" id="PF13155">
    <property type="entry name" value="Toprim_2"/>
    <property type="match status" value="1"/>
</dbReference>
<evidence type="ECO:0000313" key="1">
    <source>
        <dbReference type="EMBL" id="NMP23477.1"/>
    </source>
</evidence>
<protein>
    <recommendedName>
        <fullName evidence="3">Toprim domain-containing protein</fullName>
    </recommendedName>
</protein>
<sequence>MVGHSQDSVERLRRIPLADVIPAICPGAYRSRERQGLGRVRWVLPDGTKVNVFPLADGDLFRFMNRSNDMPASVSKKGAINFVMAVRQTSFMGAVRLLDRLRPVMDMSRPDQRLTNVRPTILRHPERRDDPEGEWTQVRDYLVGERRLPDLVVADLYRRGHVYVGAGFYQGYLVFPHRADGPQSRVTGYSLRWAQADAPPDGKPTKWVASGSRLKDGWFHLGHSRQTLIITESPIDAITLWASAIEEGVAHRLSIRSSSGAGGLSERMWAGFEAVVAAFDNDAAGRRYAEWVTEHRGEHETTCVRPPNPYKDWNAAWQAGLRELLNTTRLWDREVTVIRDGEREVGR</sequence>
<reference evidence="1 2" key="1">
    <citation type="submission" date="2020-04" db="EMBL/GenBank/DDBJ databases">
        <authorList>
            <person name="Zhang R."/>
            <person name="Schippers A."/>
        </authorList>
    </citation>
    <scope>NUCLEOTIDE SEQUENCE [LARGE SCALE GENOMIC DNA]</scope>
    <source>
        <strain evidence="1 2">DSM 109850</strain>
    </source>
</reference>
<dbReference type="RefSeq" id="WP_169100787.1">
    <property type="nucleotide sequence ID" value="NZ_JABBVZ010000053.1"/>
</dbReference>
<evidence type="ECO:0000313" key="2">
    <source>
        <dbReference type="Proteomes" id="UP000533476"/>
    </source>
</evidence>
<dbReference type="CDD" id="cd01029">
    <property type="entry name" value="TOPRIM_primases"/>
    <property type="match status" value="1"/>
</dbReference>
<dbReference type="EMBL" id="JABBVZ010000053">
    <property type="protein sequence ID" value="NMP23477.1"/>
    <property type="molecule type" value="Genomic_DNA"/>
</dbReference>
<keyword evidence="2" id="KW-1185">Reference proteome</keyword>
<dbReference type="InterPro" id="IPR034154">
    <property type="entry name" value="TOPRIM_DnaG/twinkle"/>
</dbReference>
<organism evidence="1 2">
    <name type="scientific">Sulfobacillus harzensis</name>
    <dbReference type="NCBI Taxonomy" id="2729629"/>
    <lineage>
        <taxon>Bacteria</taxon>
        <taxon>Bacillati</taxon>
        <taxon>Bacillota</taxon>
        <taxon>Clostridia</taxon>
        <taxon>Eubacteriales</taxon>
        <taxon>Clostridiales Family XVII. Incertae Sedis</taxon>
        <taxon>Sulfobacillus</taxon>
    </lineage>
</organism>
<dbReference type="Proteomes" id="UP000533476">
    <property type="component" value="Unassembled WGS sequence"/>
</dbReference>
<dbReference type="AlphaFoldDB" id="A0A7Y0Q3E4"/>
<proteinExistence type="predicted"/>
<name>A0A7Y0Q3E4_9FIRM</name>
<dbReference type="SUPFAM" id="SSF56731">
    <property type="entry name" value="DNA primase core"/>
    <property type="match status" value="1"/>
</dbReference>
<dbReference type="Gene3D" id="3.40.1360.10">
    <property type="match status" value="1"/>
</dbReference>
<comment type="caution">
    <text evidence="1">The sequence shown here is derived from an EMBL/GenBank/DDBJ whole genome shotgun (WGS) entry which is preliminary data.</text>
</comment>
<gene>
    <name evidence="1" type="ORF">HIJ39_14110</name>
</gene>